<dbReference type="InterPro" id="IPR036638">
    <property type="entry name" value="HLH_DNA-bd_sf"/>
</dbReference>
<dbReference type="PROSITE" id="PS50888">
    <property type="entry name" value="BHLH"/>
    <property type="match status" value="1"/>
</dbReference>
<keyword evidence="2" id="KW-0805">Transcription regulation</keyword>
<feature type="region of interest" description="Disordered" evidence="5">
    <location>
        <begin position="310"/>
        <end position="353"/>
    </location>
</feature>
<evidence type="ECO:0000256" key="5">
    <source>
        <dbReference type="SAM" id="MobiDB-lite"/>
    </source>
</evidence>
<dbReference type="GO" id="GO:0046983">
    <property type="term" value="F:protein dimerization activity"/>
    <property type="evidence" value="ECO:0007669"/>
    <property type="project" value="InterPro"/>
</dbReference>
<feature type="domain" description="BHLH" evidence="6">
    <location>
        <begin position="368"/>
        <end position="418"/>
    </location>
</feature>
<keyword evidence="3" id="KW-0804">Transcription</keyword>
<dbReference type="SUPFAM" id="SSF47459">
    <property type="entry name" value="HLH, helix-loop-helix DNA-binding domain"/>
    <property type="match status" value="1"/>
</dbReference>
<dbReference type="InterPro" id="IPR011598">
    <property type="entry name" value="bHLH_dom"/>
</dbReference>
<dbReference type="Gene3D" id="4.10.280.10">
    <property type="entry name" value="Helix-loop-helix DNA-binding domain"/>
    <property type="match status" value="1"/>
</dbReference>
<comment type="caution">
    <text evidence="7">The sequence shown here is derived from an EMBL/GenBank/DDBJ whole genome shotgun (WGS) entry which is preliminary data.</text>
</comment>
<reference evidence="7" key="1">
    <citation type="submission" date="2021-08" db="EMBL/GenBank/DDBJ databases">
        <title>WGS assembly of Ceratopteris richardii.</title>
        <authorList>
            <person name="Marchant D.B."/>
            <person name="Chen G."/>
            <person name="Jenkins J."/>
            <person name="Shu S."/>
            <person name="Leebens-Mack J."/>
            <person name="Grimwood J."/>
            <person name="Schmutz J."/>
            <person name="Soltis P."/>
            <person name="Soltis D."/>
            <person name="Chen Z.-H."/>
        </authorList>
    </citation>
    <scope>NUCLEOTIDE SEQUENCE</scope>
    <source>
        <strain evidence="7">Whitten #5841</strain>
        <tissue evidence="7">Leaf</tissue>
    </source>
</reference>
<dbReference type="PANTHER" id="PTHR16223">
    <property type="entry name" value="TRANSCRIPTION FACTOR BHLH83-RELATED"/>
    <property type="match status" value="1"/>
</dbReference>
<dbReference type="PANTHER" id="PTHR16223:SF125">
    <property type="entry name" value="OS08G0506700 PROTEIN"/>
    <property type="match status" value="1"/>
</dbReference>
<evidence type="ECO:0000259" key="6">
    <source>
        <dbReference type="PROSITE" id="PS50888"/>
    </source>
</evidence>
<organism evidence="7 8">
    <name type="scientific">Ceratopteris richardii</name>
    <name type="common">Triangle waterfern</name>
    <dbReference type="NCBI Taxonomy" id="49495"/>
    <lineage>
        <taxon>Eukaryota</taxon>
        <taxon>Viridiplantae</taxon>
        <taxon>Streptophyta</taxon>
        <taxon>Embryophyta</taxon>
        <taxon>Tracheophyta</taxon>
        <taxon>Polypodiopsida</taxon>
        <taxon>Polypodiidae</taxon>
        <taxon>Polypodiales</taxon>
        <taxon>Pteridineae</taxon>
        <taxon>Pteridaceae</taxon>
        <taxon>Parkerioideae</taxon>
        <taxon>Ceratopteris</taxon>
    </lineage>
</organism>
<keyword evidence="8" id="KW-1185">Reference proteome</keyword>
<protein>
    <recommendedName>
        <fullName evidence="6">BHLH domain-containing protein</fullName>
    </recommendedName>
</protein>
<name>A0A8T2SZA9_CERRI</name>
<feature type="compositionally biased region" description="Polar residues" evidence="5">
    <location>
        <begin position="332"/>
        <end position="351"/>
    </location>
</feature>
<keyword evidence="4" id="KW-0539">Nucleus</keyword>
<evidence type="ECO:0000256" key="4">
    <source>
        <dbReference type="ARBA" id="ARBA00023242"/>
    </source>
</evidence>
<sequence length="444" mass="47453">MDVDSSLFQAYMSGASHTHVAPKVFAPLSGGLMRYHSAPSCVLASLLDEDYFEESNTESEFSRLLSDGIASLSTLLDSKTDTSEAQSSSELCTIKQEDDFLVDDLLDKQSSSPPGTDVRFSERRSPGHLPSISEHEDPGPDLSVPVLTGAVKQPPYEGSRSGVIHIQTQLYDSALIRQNNTSAEAFSCLTIDDIGGKAKNAVCSSILPPCPVVDGGGVSPRTLPPLRVSAMPRTPNVNCSSGVDTFSSSTRQAPSALLRHSSSPAGLLSQINIEELIMAKEGGSTVAGGRPPSLVCDGLNRQTIWGLADPAHQRKRGRASSEKTLMGLQKSPEVTSASLSPTSGSTDQAETSGGEDFVLCRARAKRGCATHPRSIAERQRRIKINERMKKLQDLVPNLDKQASTAEMLDEVVEYVKLLQRKVQELTLNPPKCMGSCSHAGSSSS</sequence>
<gene>
    <name evidence="7" type="ORF">KP509_17G079100</name>
</gene>
<accession>A0A8T2SZA9</accession>
<evidence type="ECO:0000256" key="3">
    <source>
        <dbReference type="ARBA" id="ARBA00023163"/>
    </source>
</evidence>
<evidence type="ECO:0000256" key="1">
    <source>
        <dbReference type="ARBA" id="ARBA00004123"/>
    </source>
</evidence>
<evidence type="ECO:0000313" key="8">
    <source>
        <dbReference type="Proteomes" id="UP000825935"/>
    </source>
</evidence>
<evidence type="ECO:0000256" key="2">
    <source>
        <dbReference type="ARBA" id="ARBA00023015"/>
    </source>
</evidence>
<dbReference type="EMBL" id="CM035422">
    <property type="protein sequence ID" value="KAH7373896.1"/>
    <property type="molecule type" value="Genomic_DNA"/>
</dbReference>
<dbReference type="Pfam" id="PF00010">
    <property type="entry name" value="HLH"/>
    <property type="match status" value="1"/>
</dbReference>
<dbReference type="EMBL" id="CM035422">
    <property type="protein sequence ID" value="KAH7373897.1"/>
    <property type="molecule type" value="Genomic_DNA"/>
</dbReference>
<dbReference type="OrthoDB" id="2019494at2759"/>
<dbReference type="GO" id="GO:0000981">
    <property type="term" value="F:DNA-binding transcription factor activity, RNA polymerase II-specific"/>
    <property type="evidence" value="ECO:0007669"/>
    <property type="project" value="TreeGrafter"/>
</dbReference>
<dbReference type="OMA" id="RYHSAPH"/>
<proteinExistence type="predicted"/>
<dbReference type="EMBL" id="CM035422">
    <property type="protein sequence ID" value="KAH7373902.1"/>
    <property type="molecule type" value="Genomic_DNA"/>
</dbReference>
<evidence type="ECO:0000313" key="7">
    <source>
        <dbReference type="EMBL" id="KAH7373897.1"/>
    </source>
</evidence>
<dbReference type="EMBL" id="CM035422">
    <property type="protein sequence ID" value="KAH7373898.1"/>
    <property type="molecule type" value="Genomic_DNA"/>
</dbReference>
<dbReference type="Proteomes" id="UP000825935">
    <property type="component" value="Chromosome 17"/>
</dbReference>
<dbReference type="EMBL" id="CM035422">
    <property type="protein sequence ID" value="KAH7373901.1"/>
    <property type="molecule type" value="Genomic_DNA"/>
</dbReference>
<dbReference type="EMBL" id="CM035422">
    <property type="protein sequence ID" value="KAH7373904.1"/>
    <property type="molecule type" value="Genomic_DNA"/>
</dbReference>
<dbReference type="AlphaFoldDB" id="A0A8T2SZA9"/>
<dbReference type="EMBL" id="CM035422">
    <property type="protein sequence ID" value="KAH7373903.1"/>
    <property type="molecule type" value="Genomic_DNA"/>
</dbReference>
<dbReference type="GO" id="GO:0005634">
    <property type="term" value="C:nucleus"/>
    <property type="evidence" value="ECO:0007669"/>
    <property type="project" value="UniProtKB-SubCell"/>
</dbReference>
<dbReference type="SMART" id="SM00353">
    <property type="entry name" value="HLH"/>
    <property type="match status" value="1"/>
</dbReference>
<comment type="subcellular location">
    <subcellularLocation>
        <location evidence="1">Nucleus</location>
    </subcellularLocation>
</comment>
<dbReference type="EMBL" id="CM035422">
    <property type="protein sequence ID" value="KAH7373899.1"/>
    <property type="molecule type" value="Genomic_DNA"/>
</dbReference>
<dbReference type="GO" id="GO:0000978">
    <property type="term" value="F:RNA polymerase II cis-regulatory region sequence-specific DNA binding"/>
    <property type="evidence" value="ECO:0007669"/>
    <property type="project" value="TreeGrafter"/>
</dbReference>
<feature type="region of interest" description="Disordered" evidence="5">
    <location>
        <begin position="106"/>
        <end position="142"/>
    </location>
</feature>
<dbReference type="EMBL" id="CM035422">
    <property type="protein sequence ID" value="KAH7373900.1"/>
    <property type="molecule type" value="Genomic_DNA"/>
</dbReference>
<dbReference type="InterPro" id="IPR045843">
    <property type="entry name" value="IND-like"/>
</dbReference>